<dbReference type="PANTHER" id="PTHR46586">
    <property type="entry name" value="ANKYRIN REPEAT-CONTAINING PROTEIN"/>
    <property type="match status" value="1"/>
</dbReference>
<dbReference type="InterPro" id="IPR002110">
    <property type="entry name" value="Ankyrin_rpt"/>
</dbReference>
<sequence length="488" mass="54814">MPAEIQNMILARAGVLTLWINGRIDDISSEEFKSMVRDVCELDWQGDLSKLPLGMFDYSTLYEGFWHLHSRSLYARFKVLRLSNLDDGLDQAAILNWWTDLLDFGRPAALSQNAARCGSIAMLQHLVDELKVVDLDKEHARLAAEFGHIELLMWLAAWFLNGSWSTGVMDRAAKSGHLNCVKWLHANRTEGCTTDAMDHAAVKGHLNIVKWLHNNRAEGCTTRAMDLAASFGHLEVVKWLHNNRTEGCTTVAMDYAASRGYLQVVKWLHNNRTEGCTTWAMDGAAMNGHLEIVEWLHKNRTEGCSSGAIQEAAKAGHADVVEFLHKNRTEGSIDDAAKIAAQTGQLAVVQRIHSIAPHVITVAVANAAGFQNHISVLEWVIGETGVLPTAETLFEALHCGYFRILPLFRRHRPGIFYSHAASKIGDECADAAIDWFDREDLPSEIDDVIQLAIQERQVVVVKWLLEHLPYRQWDFDKRRQARKLVEAA</sequence>
<accession>A0ABR4NJ17</accession>
<protein>
    <recommendedName>
        <fullName evidence="3">Ankyrin repeat protein</fullName>
    </recommendedName>
</protein>
<evidence type="ECO:0000313" key="1">
    <source>
        <dbReference type="EMBL" id="KAL2919535.1"/>
    </source>
</evidence>
<dbReference type="Proteomes" id="UP001527925">
    <property type="component" value="Unassembled WGS sequence"/>
</dbReference>
<proteinExistence type="predicted"/>
<evidence type="ECO:0000313" key="2">
    <source>
        <dbReference type="Proteomes" id="UP001527925"/>
    </source>
</evidence>
<dbReference type="InterPro" id="IPR036770">
    <property type="entry name" value="Ankyrin_rpt-contain_sf"/>
</dbReference>
<evidence type="ECO:0008006" key="3">
    <source>
        <dbReference type="Google" id="ProtNLM"/>
    </source>
</evidence>
<reference evidence="1 2" key="1">
    <citation type="submission" date="2023-09" db="EMBL/GenBank/DDBJ databases">
        <title>Pangenome analysis of Batrachochytrium dendrobatidis and related Chytrids.</title>
        <authorList>
            <person name="Yacoub M.N."/>
            <person name="Stajich J.E."/>
            <person name="James T.Y."/>
        </authorList>
    </citation>
    <scope>NUCLEOTIDE SEQUENCE [LARGE SCALE GENOMIC DNA]</scope>
    <source>
        <strain evidence="1 2">JEL0888</strain>
    </source>
</reference>
<gene>
    <name evidence="1" type="ORF">HK105_201182</name>
</gene>
<dbReference type="Gene3D" id="1.25.40.20">
    <property type="entry name" value="Ankyrin repeat-containing domain"/>
    <property type="match status" value="2"/>
</dbReference>
<organism evidence="1 2">
    <name type="scientific">Polyrhizophydium stewartii</name>
    <dbReference type="NCBI Taxonomy" id="2732419"/>
    <lineage>
        <taxon>Eukaryota</taxon>
        <taxon>Fungi</taxon>
        <taxon>Fungi incertae sedis</taxon>
        <taxon>Chytridiomycota</taxon>
        <taxon>Chytridiomycota incertae sedis</taxon>
        <taxon>Chytridiomycetes</taxon>
        <taxon>Rhizophydiales</taxon>
        <taxon>Rhizophydiales incertae sedis</taxon>
        <taxon>Polyrhizophydium</taxon>
    </lineage>
</organism>
<dbReference type="EMBL" id="JADGIZ020000003">
    <property type="protein sequence ID" value="KAL2919535.1"/>
    <property type="molecule type" value="Genomic_DNA"/>
</dbReference>
<comment type="caution">
    <text evidence="1">The sequence shown here is derived from an EMBL/GenBank/DDBJ whole genome shotgun (WGS) entry which is preliminary data.</text>
</comment>
<dbReference type="InterPro" id="IPR052050">
    <property type="entry name" value="SecEffector_AnkRepeat"/>
</dbReference>
<keyword evidence="2" id="KW-1185">Reference proteome</keyword>
<dbReference type="PANTHER" id="PTHR46586:SF3">
    <property type="entry name" value="ANKYRIN REPEAT-CONTAINING PROTEIN"/>
    <property type="match status" value="1"/>
</dbReference>
<name>A0ABR4NJ17_9FUNG</name>
<dbReference type="Pfam" id="PF13637">
    <property type="entry name" value="Ank_4"/>
    <property type="match status" value="2"/>
</dbReference>
<dbReference type="SUPFAM" id="SSF48403">
    <property type="entry name" value="Ankyrin repeat"/>
    <property type="match status" value="1"/>
</dbReference>